<name>A0A1R2BRF0_9CILI</name>
<keyword evidence="2" id="KW-1185">Reference proteome</keyword>
<accession>A0A1R2BRF0</accession>
<comment type="caution">
    <text evidence="1">The sequence shown here is derived from an EMBL/GenBank/DDBJ whole genome shotgun (WGS) entry which is preliminary data.</text>
</comment>
<protein>
    <submittedName>
        <fullName evidence="1">Uncharacterized protein</fullName>
    </submittedName>
</protein>
<dbReference type="AlphaFoldDB" id="A0A1R2BRF0"/>
<dbReference type="Proteomes" id="UP000187209">
    <property type="component" value="Unassembled WGS sequence"/>
</dbReference>
<gene>
    <name evidence="1" type="ORF">SteCoe_20703</name>
</gene>
<sequence length="114" mass="13592">MEQIEKIEQGDKVYMVHEAKHKFWEIRNLDKINFIRYGKWHKSEESKIMEGQRNYFSVNSALDRALELIIQKSDKGYLIYKKEKCKGPVFNTFASLINRTVYGIDDEEVEIELN</sequence>
<dbReference type="EMBL" id="MPUH01000477">
    <property type="protein sequence ID" value="OMJ79320.1"/>
    <property type="molecule type" value="Genomic_DNA"/>
</dbReference>
<organism evidence="1 2">
    <name type="scientific">Stentor coeruleus</name>
    <dbReference type="NCBI Taxonomy" id="5963"/>
    <lineage>
        <taxon>Eukaryota</taxon>
        <taxon>Sar</taxon>
        <taxon>Alveolata</taxon>
        <taxon>Ciliophora</taxon>
        <taxon>Postciliodesmatophora</taxon>
        <taxon>Heterotrichea</taxon>
        <taxon>Heterotrichida</taxon>
        <taxon>Stentoridae</taxon>
        <taxon>Stentor</taxon>
    </lineage>
</organism>
<reference evidence="1 2" key="1">
    <citation type="submission" date="2016-11" db="EMBL/GenBank/DDBJ databases">
        <title>The macronuclear genome of Stentor coeruleus: a giant cell with tiny introns.</title>
        <authorList>
            <person name="Slabodnick M."/>
            <person name="Ruby J.G."/>
            <person name="Reiff S.B."/>
            <person name="Swart E.C."/>
            <person name="Gosai S."/>
            <person name="Prabakaran S."/>
            <person name="Witkowska E."/>
            <person name="Larue G.E."/>
            <person name="Fisher S."/>
            <person name="Freeman R.M."/>
            <person name="Gunawardena J."/>
            <person name="Chu W."/>
            <person name="Stover N.A."/>
            <person name="Gregory B.D."/>
            <person name="Nowacki M."/>
            <person name="Derisi J."/>
            <person name="Roy S.W."/>
            <person name="Marshall W.F."/>
            <person name="Sood P."/>
        </authorList>
    </citation>
    <scope>NUCLEOTIDE SEQUENCE [LARGE SCALE GENOMIC DNA]</scope>
    <source>
        <strain evidence="1">WM001</strain>
    </source>
</reference>
<evidence type="ECO:0000313" key="1">
    <source>
        <dbReference type="EMBL" id="OMJ79320.1"/>
    </source>
</evidence>
<evidence type="ECO:0000313" key="2">
    <source>
        <dbReference type="Proteomes" id="UP000187209"/>
    </source>
</evidence>
<proteinExistence type="predicted"/>